<keyword evidence="3" id="KW-0285">Flavoprotein</keyword>
<evidence type="ECO:0000256" key="3">
    <source>
        <dbReference type="ARBA" id="ARBA00022630"/>
    </source>
</evidence>
<proteinExistence type="inferred from homology"/>
<dbReference type="PANTHER" id="PTHR11552:SF201">
    <property type="entry name" value="GLUCOSE-METHANOL-CHOLINE OXIDOREDUCTASE N-TERMINAL DOMAIN-CONTAINING PROTEIN"/>
    <property type="match status" value="1"/>
</dbReference>
<comment type="cofactor">
    <cofactor evidence="1">
        <name>FAD</name>
        <dbReference type="ChEBI" id="CHEBI:57692"/>
    </cofactor>
</comment>
<keyword evidence="4" id="KW-0732">Signal</keyword>
<organism evidence="10 11">
    <name type="scientific">Hericium alpestre</name>
    <dbReference type="NCBI Taxonomy" id="135208"/>
    <lineage>
        <taxon>Eukaryota</taxon>
        <taxon>Fungi</taxon>
        <taxon>Dikarya</taxon>
        <taxon>Basidiomycota</taxon>
        <taxon>Agaricomycotina</taxon>
        <taxon>Agaricomycetes</taxon>
        <taxon>Russulales</taxon>
        <taxon>Hericiaceae</taxon>
        <taxon>Hericium</taxon>
    </lineage>
</organism>
<evidence type="ECO:0000256" key="5">
    <source>
        <dbReference type="ARBA" id="ARBA00022827"/>
    </source>
</evidence>
<evidence type="ECO:0000256" key="7">
    <source>
        <dbReference type="SAM" id="MobiDB-lite"/>
    </source>
</evidence>
<evidence type="ECO:0000259" key="9">
    <source>
        <dbReference type="Pfam" id="PF05199"/>
    </source>
</evidence>
<protein>
    <recommendedName>
        <fullName evidence="9">Glucose-methanol-choline oxidoreductase C-terminal domain-containing protein</fullName>
    </recommendedName>
</protein>
<evidence type="ECO:0000256" key="1">
    <source>
        <dbReference type="ARBA" id="ARBA00001974"/>
    </source>
</evidence>
<keyword evidence="5" id="KW-0274">FAD</keyword>
<dbReference type="STRING" id="135208.A0A4Z0A330"/>
<dbReference type="OrthoDB" id="269227at2759"/>
<feature type="region of interest" description="Disordered" evidence="7">
    <location>
        <begin position="125"/>
        <end position="195"/>
    </location>
</feature>
<keyword evidence="6" id="KW-0560">Oxidoreductase</keyword>
<keyword evidence="8" id="KW-1133">Transmembrane helix</keyword>
<comment type="caution">
    <text evidence="10">The sequence shown here is derived from an EMBL/GenBank/DDBJ whole genome shotgun (WGS) entry which is preliminary data.</text>
</comment>
<sequence>MFQSPYPPAVRAFRFDRNLYQSSNESAGLDDQEKSDPARRVATGRSVVVVDEVVEPSSGESDDATATPSSYLNRLADDDSDSDDADVSHATHPFVGVQTVVGVTPTVSGSASVTSLSTFTTTTQAAQTSGSAAPKSSQSPSPASSSPSQTASSTFPTVSTSSTPSSSSPIPSGTGTVEAANDSNGTAASGAESKGHSGLSGGAVAAIVIVLLLLLAAVGFFLLRKRFKGRGRRLPRAFWIAGVPATSDNFSAVEKGTTSYSSENGAIDPAYLKNPIDVDIVVAGLKFCRRMIATPPYSDAKCVAYDPPASMETDEQLAEFVRAKMEPFYHPISTAAMLPRKHGGVVDPNLKVYGTKNLRVADASVIPLMLSAHIVSTVYAIAEKCADIIKAARA</sequence>
<dbReference type="Pfam" id="PF05199">
    <property type="entry name" value="GMC_oxred_C"/>
    <property type="match status" value="1"/>
</dbReference>
<evidence type="ECO:0000313" key="10">
    <source>
        <dbReference type="EMBL" id="TFY81442.1"/>
    </source>
</evidence>
<evidence type="ECO:0000256" key="8">
    <source>
        <dbReference type="SAM" id="Phobius"/>
    </source>
</evidence>
<feature type="transmembrane region" description="Helical" evidence="8">
    <location>
        <begin position="203"/>
        <end position="223"/>
    </location>
</feature>
<dbReference type="InterPro" id="IPR036188">
    <property type="entry name" value="FAD/NAD-bd_sf"/>
</dbReference>
<dbReference type="InterPro" id="IPR012132">
    <property type="entry name" value="GMC_OxRdtase"/>
</dbReference>
<comment type="similarity">
    <text evidence="2">Belongs to the GMC oxidoreductase family.</text>
</comment>
<gene>
    <name evidence="10" type="ORF">EWM64_g2577</name>
</gene>
<feature type="compositionally biased region" description="Low complexity" evidence="7">
    <location>
        <begin position="46"/>
        <end position="59"/>
    </location>
</feature>
<feature type="region of interest" description="Disordered" evidence="7">
    <location>
        <begin position="23"/>
        <end position="90"/>
    </location>
</feature>
<accession>A0A4Z0A330</accession>
<dbReference type="EMBL" id="SFCI01000212">
    <property type="protein sequence ID" value="TFY81442.1"/>
    <property type="molecule type" value="Genomic_DNA"/>
</dbReference>
<evidence type="ECO:0000313" key="11">
    <source>
        <dbReference type="Proteomes" id="UP000298061"/>
    </source>
</evidence>
<feature type="domain" description="Glucose-methanol-choline oxidoreductase C-terminal" evidence="9">
    <location>
        <begin position="265"/>
        <end position="382"/>
    </location>
</feature>
<dbReference type="SUPFAM" id="SSF54373">
    <property type="entry name" value="FAD-linked reductases, C-terminal domain"/>
    <property type="match status" value="1"/>
</dbReference>
<dbReference type="Gene3D" id="3.50.50.60">
    <property type="entry name" value="FAD/NAD(P)-binding domain"/>
    <property type="match status" value="1"/>
</dbReference>
<evidence type="ECO:0000256" key="6">
    <source>
        <dbReference type="ARBA" id="ARBA00023002"/>
    </source>
</evidence>
<keyword evidence="8" id="KW-0812">Transmembrane</keyword>
<dbReference type="AlphaFoldDB" id="A0A4Z0A330"/>
<evidence type="ECO:0000256" key="4">
    <source>
        <dbReference type="ARBA" id="ARBA00022729"/>
    </source>
</evidence>
<dbReference type="GO" id="GO:0050660">
    <property type="term" value="F:flavin adenine dinucleotide binding"/>
    <property type="evidence" value="ECO:0007669"/>
    <property type="project" value="InterPro"/>
</dbReference>
<dbReference type="InterPro" id="IPR007867">
    <property type="entry name" value="GMC_OxRtase_C"/>
</dbReference>
<evidence type="ECO:0000256" key="2">
    <source>
        <dbReference type="ARBA" id="ARBA00010790"/>
    </source>
</evidence>
<keyword evidence="11" id="KW-1185">Reference proteome</keyword>
<dbReference type="SUPFAM" id="SSF51905">
    <property type="entry name" value="FAD/NAD(P)-binding domain"/>
    <property type="match status" value="1"/>
</dbReference>
<name>A0A4Z0A330_9AGAM</name>
<dbReference type="Proteomes" id="UP000298061">
    <property type="component" value="Unassembled WGS sequence"/>
</dbReference>
<dbReference type="Gene3D" id="3.30.560.10">
    <property type="entry name" value="Glucose Oxidase, domain 3"/>
    <property type="match status" value="1"/>
</dbReference>
<keyword evidence="8" id="KW-0472">Membrane</keyword>
<dbReference type="GO" id="GO:0016614">
    <property type="term" value="F:oxidoreductase activity, acting on CH-OH group of donors"/>
    <property type="evidence" value="ECO:0007669"/>
    <property type="project" value="InterPro"/>
</dbReference>
<dbReference type="PANTHER" id="PTHR11552">
    <property type="entry name" value="GLUCOSE-METHANOL-CHOLINE GMC OXIDOREDUCTASE"/>
    <property type="match status" value="1"/>
</dbReference>
<feature type="compositionally biased region" description="Low complexity" evidence="7">
    <location>
        <begin position="125"/>
        <end position="176"/>
    </location>
</feature>
<reference evidence="10 11" key="1">
    <citation type="submission" date="2019-02" db="EMBL/GenBank/DDBJ databases">
        <title>Genome sequencing of the rare red list fungi Hericium alpestre (H. flagellum).</title>
        <authorList>
            <person name="Buettner E."/>
            <person name="Kellner H."/>
        </authorList>
    </citation>
    <scope>NUCLEOTIDE SEQUENCE [LARGE SCALE GENOMIC DNA]</scope>
    <source>
        <strain evidence="10 11">DSM 108284</strain>
    </source>
</reference>